<dbReference type="EMBL" id="CP003273">
    <property type="protein sequence ID" value="AGL00188.1"/>
    <property type="molecule type" value="Genomic_DNA"/>
</dbReference>
<dbReference type="AlphaFoldDB" id="R4KAH0"/>
<keyword evidence="2" id="KW-1185">Reference proteome</keyword>
<dbReference type="PANTHER" id="PTHR35801">
    <property type="entry name" value="PHOSPHOSERINE PHOSPHATASE RSBX"/>
    <property type="match status" value="1"/>
</dbReference>
<dbReference type="Proteomes" id="UP000013520">
    <property type="component" value="Chromosome"/>
</dbReference>
<evidence type="ECO:0000313" key="1">
    <source>
        <dbReference type="EMBL" id="AGL00188.1"/>
    </source>
</evidence>
<dbReference type="OrthoDB" id="1090916at2"/>
<organism evidence="1 2">
    <name type="scientific">Desulfoscipio gibsoniae DSM 7213</name>
    <dbReference type="NCBI Taxonomy" id="767817"/>
    <lineage>
        <taxon>Bacteria</taxon>
        <taxon>Bacillati</taxon>
        <taxon>Bacillota</taxon>
        <taxon>Clostridia</taxon>
        <taxon>Eubacteriales</taxon>
        <taxon>Desulfallaceae</taxon>
        <taxon>Desulfoscipio</taxon>
    </lineage>
</organism>
<protein>
    <submittedName>
        <fullName evidence="1">Stage II sporulation protein E (SpoIIE)</fullName>
    </submittedName>
</protein>
<sequence length="191" mass="21094">MVKIDYGVVSLPKHQGDLNGDAYLAFVKNDYALFAVMDGLGSGADAFRAVDRITGFFKEHTHLNVKDLLLNCHLYVKGERGAAASVLRLNLVSGAFEYIGIGNVEGYIQGDKPVGLVNNNGTLGRAIPHLPYVNKGTVQSVNYIYIFSDGISRNFLKQNSLLLQDPGDMAHKIEKEYMKNDDRTIMVIKIE</sequence>
<dbReference type="PANTHER" id="PTHR35801:SF1">
    <property type="entry name" value="PHOSPHOSERINE PHOSPHATASE RSBX"/>
    <property type="match status" value="1"/>
</dbReference>
<gene>
    <name evidence="1" type="ORF">Desgi_0633</name>
</gene>
<accession>R4KAH0</accession>
<dbReference type="InterPro" id="IPR039248">
    <property type="entry name" value="Ptase_RsbX"/>
</dbReference>
<dbReference type="Gene3D" id="3.60.40.10">
    <property type="entry name" value="PPM-type phosphatase domain"/>
    <property type="match status" value="1"/>
</dbReference>
<dbReference type="HOGENOM" id="CLU_112038_0_0_9"/>
<dbReference type="eggNOG" id="COG2208">
    <property type="taxonomic scope" value="Bacteria"/>
</dbReference>
<name>R4KAH0_9FIRM</name>
<evidence type="ECO:0000313" key="2">
    <source>
        <dbReference type="Proteomes" id="UP000013520"/>
    </source>
</evidence>
<dbReference type="InterPro" id="IPR036457">
    <property type="entry name" value="PPM-type-like_dom_sf"/>
</dbReference>
<dbReference type="STRING" id="767817.Desgi_0633"/>
<dbReference type="KEGG" id="dgi:Desgi_0633"/>
<proteinExistence type="predicted"/>
<reference evidence="1 2" key="1">
    <citation type="submission" date="2012-01" db="EMBL/GenBank/DDBJ databases">
        <title>Complete sequence of Desulfotomaculum gibsoniae DSM 7213.</title>
        <authorList>
            <consortium name="US DOE Joint Genome Institute"/>
            <person name="Lucas S."/>
            <person name="Han J."/>
            <person name="Lapidus A."/>
            <person name="Cheng J.-F."/>
            <person name="Goodwin L."/>
            <person name="Pitluck S."/>
            <person name="Peters L."/>
            <person name="Ovchinnikova G."/>
            <person name="Teshima H."/>
            <person name="Detter J.C."/>
            <person name="Han C."/>
            <person name="Tapia R."/>
            <person name="Land M."/>
            <person name="Hauser L."/>
            <person name="Kyrpides N."/>
            <person name="Ivanova N."/>
            <person name="Pagani I."/>
            <person name="Parshina S."/>
            <person name="Plugge C."/>
            <person name="Muyzer G."/>
            <person name="Kuever J."/>
            <person name="Ivanova A."/>
            <person name="Nazina T."/>
            <person name="Klenk H.-P."/>
            <person name="Brambilla E."/>
            <person name="Spring S."/>
            <person name="Stams A.F."/>
            <person name="Woyke T."/>
        </authorList>
    </citation>
    <scope>NUCLEOTIDE SEQUENCE [LARGE SCALE GENOMIC DNA]</scope>
    <source>
        <strain evidence="1 2">DSM 7213</strain>
    </source>
</reference>
<dbReference type="SUPFAM" id="SSF81606">
    <property type="entry name" value="PP2C-like"/>
    <property type="match status" value="1"/>
</dbReference>
<dbReference type="RefSeq" id="WP_006523980.1">
    <property type="nucleotide sequence ID" value="NC_021184.1"/>
</dbReference>